<dbReference type="PANTHER" id="PTHR45871">
    <property type="entry name" value="N-ACETYLGLUCOSAMINYL-PHOSPHATIDYLINOSITOL BIOSYNTHETIC PROTEIN"/>
    <property type="match status" value="1"/>
</dbReference>
<reference evidence="3 4" key="1">
    <citation type="submission" date="2020-10" db="EMBL/GenBank/DDBJ databases">
        <title>Campylobacter and Helicobacter PacBio genomes.</title>
        <authorList>
            <person name="Lane C."/>
        </authorList>
    </citation>
    <scope>NUCLEOTIDE SEQUENCE [LARGE SCALE GENOMIC DNA]</scope>
    <source>
        <strain evidence="3 4">2016D-0077</strain>
    </source>
</reference>
<dbReference type="OrthoDB" id="9803091at2"/>
<gene>
    <name evidence="3" type="ORF">IMC76_05995</name>
</gene>
<dbReference type="InterPro" id="IPR001296">
    <property type="entry name" value="Glyco_trans_1"/>
</dbReference>
<sequence>MKVLHTEWSDGWGGQEIRIINEAIAIREKYEVEIFIACRENSKILQKANEANIKTFILPFRSNFDIKTIFGLIKIIKKNKIDIINTHSGKDTWVGGIAAKLAGIKFIRTRHLSNKINPSRLNFINSLADFIITTGESVKEAMIKENRIDKDKIISIPTGINDNIFNPEIYDKDECLKTLNLENDKIYVGNLAVLRAFKRHDVFLKIALKIHKDFPNIIFLIAGDGPKKQDLIAFIKQNNMSDYVKLLGHCKNPEIFLKAIHIFMLTSDSKEGVPQSLMQALLMKNACISTNIGSIPDLYNGSNFIMTDFDEEKLYSELKGLLSDKEKVNFYQNNAREFVKNNFTKDIMANKIYEIYKRIL</sequence>
<dbReference type="EMBL" id="CP063078">
    <property type="protein sequence ID" value="QOQ88170.1"/>
    <property type="molecule type" value="Genomic_DNA"/>
</dbReference>
<evidence type="ECO:0000259" key="1">
    <source>
        <dbReference type="Pfam" id="PF00534"/>
    </source>
</evidence>
<dbReference type="Pfam" id="PF00534">
    <property type="entry name" value="Glycos_transf_1"/>
    <property type="match status" value="1"/>
</dbReference>
<dbReference type="Gene3D" id="3.40.50.2000">
    <property type="entry name" value="Glycogen Phosphorylase B"/>
    <property type="match status" value="2"/>
</dbReference>
<name>A0A7M1LIC7_9BACT</name>
<keyword evidence="4" id="KW-1185">Reference proteome</keyword>
<proteinExistence type="predicted"/>
<keyword evidence="3" id="KW-0808">Transferase</keyword>
<dbReference type="InterPro" id="IPR028098">
    <property type="entry name" value="Glyco_trans_4-like_N"/>
</dbReference>
<evidence type="ECO:0000313" key="4">
    <source>
        <dbReference type="Proteomes" id="UP000594749"/>
    </source>
</evidence>
<dbReference type="PANTHER" id="PTHR45871:SF1">
    <property type="entry name" value="PHOSPHATIDYLINOSITOL N-ACETYLGLUCOSAMINYLTRANSFERASE SUBUNIT A"/>
    <property type="match status" value="1"/>
</dbReference>
<evidence type="ECO:0000313" key="3">
    <source>
        <dbReference type="EMBL" id="QOQ88170.1"/>
    </source>
</evidence>
<organism evidence="3 4">
    <name type="scientific">Campylobacter corcagiensis</name>
    <dbReference type="NCBI Taxonomy" id="1448857"/>
    <lineage>
        <taxon>Bacteria</taxon>
        <taxon>Pseudomonadati</taxon>
        <taxon>Campylobacterota</taxon>
        <taxon>Epsilonproteobacteria</taxon>
        <taxon>Campylobacterales</taxon>
        <taxon>Campylobacteraceae</taxon>
        <taxon>Campylobacter</taxon>
    </lineage>
</organism>
<protein>
    <submittedName>
        <fullName evidence="3">Glycosyltransferase family 4 protein</fullName>
    </submittedName>
</protein>
<evidence type="ECO:0000259" key="2">
    <source>
        <dbReference type="Pfam" id="PF13439"/>
    </source>
</evidence>
<dbReference type="GO" id="GO:0016757">
    <property type="term" value="F:glycosyltransferase activity"/>
    <property type="evidence" value="ECO:0007669"/>
    <property type="project" value="InterPro"/>
</dbReference>
<dbReference type="Pfam" id="PF13439">
    <property type="entry name" value="Glyco_transf_4"/>
    <property type="match status" value="1"/>
</dbReference>
<accession>A0A7M1LIC7</accession>
<dbReference type="SUPFAM" id="SSF53756">
    <property type="entry name" value="UDP-Glycosyltransferase/glycogen phosphorylase"/>
    <property type="match status" value="1"/>
</dbReference>
<dbReference type="AlphaFoldDB" id="A0A7M1LIC7"/>
<feature type="domain" description="Glycosyl transferase family 1" evidence="1">
    <location>
        <begin position="174"/>
        <end position="337"/>
    </location>
</feature>
<feature type="domain" description="Glycosyltransferase subfamily 4-like N-terminal" evidence="2">
    <location>
        <begin position="12"/>
        <end position="162"/>
    </location>
</feature>
<dbReference type="Proteomes" id="UP000594749">
    <property type="component" value="Chromosome"/>
</dbReference>
<dbReference type="CDD" id="cd03801">
    <property type="entry name" value="GT4_PimA-like"/>
    <property type="match status" value="1"/>
</dbReference>